<feature type="compositionally biased region" description="Polar residues" evidence="1">
    <location>
        <begin position="519"/>
        <end position="533"/>
    </location>
</feature>
<dbReference type="AlphaFoldDB" id="A0A9W6Z8G4"/>
<feature type="compositionally biased region" description="Basic and acidic residues" evidence="1">
    <location>
        <begin position="418"/>
        <end position="428"/>
    </location>
</feature>
<sequence>MRRSPKHLHVQTTSPSNLGLSQSPQAAPSSPYSPSGGGGASPQYRRHLSGLSEAYDGSPKGPGVRRKSFGDRVCWRNKGRRGSRETLFSESDLAGPGGGKEGDGGGENSNLSSRIGTGRRMRSRRRSFTDVQKIILDGEKGGREREAKGRVGRVDSELELKAMRRKILEDTELLERLDDKVWEERRGEGEGDKWAKPRSEGRGMGGIEKALAGGGVGAGRGGVEVGGGIRRVKRRSFGDSNTPSTREAAEEAKMAKEEVQLIIEDPNYDDDDEDDDDDADENLLSTDGDKFTFGERKKRSSLRYSAMINSYKGKDSLDSRLNERKAEAPGRRIRMNTVFKKKTERARRRSFHGMNSAMREPDMSLEIGGGNDFGDHPQAEKISSRYTMPRFIFEQPKAKAKAKAIPKVSPVANIPQRARMDESPKLKSMDQYIGKPMASSSRSPLGEDDGAELDFTIVDDFLEDEGINRSRRLNASSYGRRTRERGSGLESLLGRGKNEAAAAAAAPVDTRSSYDESIGSASAFGTTNSSPSSAFGLEGGDTPPRRLHRNTFEVGFLEGLRSSLLEMDVDVDLEEFDDDTGMPIGGGPSSGEEEGSRRGGMEIPSRRNWTSMRQAKLGLETIVGSPHSFSPMSSGSPPG</sequence>
<evidence type="ECO:0000313" key="3">
    <source>
        <dbReference type="Proteomes" id="UP001165082"/>
    </source>
</evidence>
<dbReference type="OrthoDB" id="10615568at2759"/>
<feature type="compositionally biased region" description="Basic and acidic residues" evidence="1">
    <location>
        <begin position="247"/>
        <end position="259"/>
    </location>
</feature>
<proteinExistence type="predicted"/>
<accession>A0A9W6Z8G4</accession>
<feature type="compositionally biased region" description="Basic and acidic residues" evidence="1">
    <location>
        <begin position="185"/>
        <end position="201"/>
    </location>
</feature>
<feature type="compositionally biased region" description="Basic and acidic residues" evidence="1">
    <location>
        <begin position="136"/>
        <end position="151"/>
    </location>
</feature>
<feature type="region of interest" description="Disordered" evidence="1">
    <location>
        <begin position="185"/>
        <end position="296"/>
    </location>
</feature>
<dbReference type="Proteomes" id="UP001165082">
    <property type="component" value="Unassembled WGS sequence"/>
</dbReference>
<feature type="region of interest" description="Disordered" evidence="1">
    <location>
        <begin position="398"/>
        <end position="450"/>
    </location>
</feature>
<feature type="compositionally biased region" description="Low complexity" evidence="1">
    <location>
        <begin position="21"/>
        <end position="34"/>
    </location>
</feature>
<keyword evidence="3" id="KW-1185">Reference proteome</keyword>
<feature type="compositionally biased region" description="Basic residues" evidence="1">
    <location>
        <begin position="117"/>
        <end position="126"/>
    </location>
</feature>
<gene>
    <name evidence="2" type="ORF">TrRE_jg7602</name>
</gene>
<evidence type="ECO:0000313" key="2">
    <source>
        <dbReference type="EMBL" id="GMH49932.1"/>
    </source>
</evidence>
<comment type="caution">
    <text evidence="2">The sequence shown here is derived from an EMBL/GenBank/DDBJ whole genome shotgun (WGS) entry which is preliminary data.</text>
</comment>
<feature type="region of interest" description="Disordered" evidence="1">
    <location>
        <begin position="1"/>
        <end position="151"/>
    </location>
</feature>
<evidence type="ECO:0000256" key="1">
    <source>
        <dbReference type="SAM" id="MobiDB-lite"/>
    </source>
</evidence>
<feature type="region of interest" description="Disordered" evidence="1">
    <location>
        <begin position="343"/>
        <end position="379"/>
    </location>
</feature>
<protein>
    <submittedName>
        <fullName evidence="2">Uncharacterized protein</fullName>
    </submittedName>
</protein>
<reference evidence="2" key="1">
    <citation type="submission" date="2022-07" db="EMBL/GenBank/DDBJ databases">
        <title>Genome analysis of Parmales, a sister group of diatoms, reveals the evolutionary specialization of diatoms from phago-mixotrophs to photoautotrophs.</title>
        <authorList>
            <person name="Ban H."/>
            <person name="Sato S."/>
            <person name="Yoshikawa S."/>
            <person name="Kazumasa Y."/>
            <person name="Nakamura Y."/>
            <person name="Ichinomiya M."/>
            <person name="Saitoh K."/>
            <person name="Sato N."/>
            <person name="Blanc-Mathieu R."/>
            <person name="Endo H."/>
            <person name="Kuwata A."/>
            <person name="Ogata H."/>
        </authorList>
    </citation>
    <scope>NUCLEOTIDE SEQUENCE</scope>
</reference>
<dbReference type="EMBL" id="BRXZ01003213">
    <property type="protein sequence ID" value="GMH49932.1"/>
    <property type="molecule type" value="Genomic_DNA"/>
</dbReference>
<feature type="compositionally biased region" description="Acidic residues" evidence="1">
    <location>
        <begin position="266"/>
        <end position="281"/>
    </location>
</feature>
<name>A0A9W6Z8G4_9STRA</name>
<feature type="compositionally biased region" description="Polar residues" evidence="1">
    <location>
        <begin position="10"/>
        <end position="20"/>
    </location>
</feature>
<feature type="compositionally biased region" description="Low complexity" evidence="1">
    <location>
        <begin position="488"/>
        <end position="506"/>
    </location>
</feature>
<feature type="region of interest" description="Disordered" evidence="1">
    <location>
        <begin position="469"/>
        <end position="546"/>
    </location>
</feature>
<organism evidence="2 3">
    <name type="scientific">Triparma retinervis</name>
    <dbReference type="NCBI Taxonomy" id="2557542"/>
    <lineage>
        <taxon>Eukaryota</taxon>
        <taxon>Sar</taxon>
        <taxon>Stramenopiles</taxon>
        <taxon>Ochrophyta</taxon>
        <taxon>Bolidophyceae</taxon>
        <taxon>Parmales</taxon>
        <taxon>Triparmaceae</taxon>
        <taxon>Triparma</taxon>
    </lineage>
</organism>
<feature type="region of interest" description="Disordered" evidence="1">
    <location>
        <begin position="576"/>
        <end position="608"/>
    </location>
</feature>
<feature type="compositionally biased region" description="Gly residues" evidence="1">
    <location>
        <begin position="202"/>
        <end position="229"/>
    </location>
</feature>